<proteinExistence type="inferred from homology"/>
<keyword evidence="3" id="KW-0547">Nucleotide-binding</keyword>
<dbReference type="Gene3D" id="3.30.1280.10">
    <property type="entry name" value="Phosphoribosylformylglycinamidine synthase subunit PurS"/>
    <property type="match status" value="1"/>
</dbReference>
<dbReference type="AlphaFoldDB" id="A0A382SJ30"/>
<dbReference type="PANTHER" id="PTHR34696">
    <property type="entry name" value="PHOSPHORIBOSYLFORMYLGLYCINAMIDINE SYNTHASE SUBUNIT PURS"/>
    <property type="match status" value="1"/>
</dbReference>
<keyword evidence="4" id="KW-0658">Purine biosynthesis</keyword>
<dbReference type="EMBL" id="UINC01129466">
    <property type="protein sequence ID" value="SVD09879.1"/>
    <property type="molecule type" value="Genomic_DNA"/>
</dbReference>
<keyword evidence="5" id="KW-0067">ATP-binding</keyword>
<dbReference type="InterPro" id="IPR003850">
    <property type="entry name" value="PurS"/>
</dbReference>
<dbReference type="NCBIfam" id="TIGR00302">
    <property type="entry name" value="phosphoribosylformylglycinamidine synthase subunit PurS"/>
    <property type="match status" value="1"/>
</dbReference>
<dbReference type="GO" id="GO:0006164">
    <property type="term" value="P:purine nucleotide biosynthetic process"/>
    <property type="evidence" value="ECO:0007669"/>
    <property type="project" value="UniProtKB-KW"/>
</dbReference>
<evidence type="ECO:0000256" key="4">
    <source>
        <dbReference type="ARBA" id="ARBA00022755"/>
    </source>
</evidence>
<keyword evidence="1" id="KW-0963">Cytoplasm</keyword>
<dbReference type="GO" id="GO:0005524">
    <property type="term" value="F:ATP binding"/>
    <property type="evidence" value="ECO:0007669"/>
    <property type="project" value="UniProtKB-KW"/>
</dbReference>
<gene>
    <name evidence="6" type="ORF">METZ01_LOCUS362733</name>
</gene>
<dbReference type="Pfam" id="PF02700">
    <property type="entry name" value="PurS"/>
    <property type="match status" value="1"/>
</dbReference>
<dbReference type="HAMAP" id="MF_01926">
    <property type="entry name" value="PurS"/>
    <property type="match status" value="1"/>
</dbReference>
<evidence type="ECO:0000256" key="2">
    <source>
        <dbReference type="ARBA" id="ARBA00022598"/>
    </source>
</evidence>
<dbReference type="SUPFAM" id="SSF82697">
    <property type="entry name" value="PurS-like"/>
    <property type="match status" value="1"/>
</dbReference>
<organism evidence="6">
    <name type="scientific">marine metagenome</name>
    <dbReference type="NCBI Taxonomy" id="408172"/>
    <lineage>
        <taxon>unclassified sequences</taxon>
        <taxon>metagenomes</taxon>
        <taxon>ecological metagenomes</taxon>
    </lineage>
</organism>
<accession>A0A382SJ30</accession>
<evidence type="ECO:0000313" key="6">
    <source>
        <dbReference type="EMBL" id="SVD09879.1"/>
    </source>
</evidence>
<name>A0A382SJ30_9ZZZZ</name>
<protein>
    <submittedName>
        <fullName evidence="6">Uncharacterized protein</fullName>
    </submittedName>
</protein>
<dbReference type="InterPro" id="IPR036604">
    <property type="entry name" value="PurS-like_sf"/>
</dbReference>
<dbReference type="GO" id="GO:0016874">
    <property type="term" value="F:ligase activity"/>
    <property type="evidence" value="ECO:0007669"/>
    <property type="project" value="UniProtKB-KW"/>
</dbReference>
<keyword evidence="2" id="KW-0436">Ligase</keyword>
<sequence>MPLDRWALETSHRGAAFPRMKAKVIVTPKAEVLDPQGKTVQGALEQMGCEGVRDVRIGKYIEIEMEGDRAAVEKSLDEYADKFLANPNIENYRLVFED</sequence>
<evidence type="ECO:0000256" key="1">
    <source>
        <dbReference type="ARBA" id="ARBA00022490"/>
    </source>
</evidence>
<reference evidence="6" key="1">
    <citation type="submission" date="2018-05" db="EMBL/GenBank/DDBJ databases">
        <authorList>
            <person name="Lanie J.A."/>
            <person name="Ng W.-L."/>
            <person name="Kazmierczak K.M."/>
            <person name="Andrzejewski T.M."/>
            <person name="Davidsen T.M."/>
            <person name="Wayne K.J."/>
            <person name="Tettelin H."/>
            <person name="Glass J.I."/>
            <person name="Rusch D."/>
            <person name="Podicherti R."/>
            <person name="Tsui H.-C.T."/>
            <person name="Winkler M.E."/>
        </authorList>
    </citation>
    <scope>NUCLEOTIDE SEQUENCE</scope>
</reference>
<dbReference type="NCBIfam" id="NF004630">
    <property type="entry name" value="PRK05974.1"/>
    <property type="match status" value="1"/>
</dbReference>
<evidence type="ECO:0000256" key="5">
    <source>
        <dbReference type="ARBA" id="ARBA00022840"/>
    </source>
</evidence>
<dbReference type="PANTHER" id="PTHR34696:SF1">
    <property type="entry name" value="PHOSPHORIBOSYLFORMYLGLYCINAMIDINE SYNTHASE SUBUNIT PURS"/>
    <property type="match status" value="1"/>
</dbReference>
<evidence type="ECO:0000256" key="3">
    <source>
        <dbReference type="ARBA" id="ARBA00022741"/>
    </source>
</evidence>